<sequence length="175" mass="19538">MVLGPSSSEVKKRIREAVWRILEERRVATFPLPVKGRIPNFKGAEEAAELLCRSREYSEARVVKVNPDSPQRRVRERCLLDGKTLIMPTPRIREGFIILDPSKIPRSHVKQAATIRGAFQLGQKISPEKLPAVDLIVIGSVAVSREGDRIGKGEGYAELEYAILRTLGKVSEKTP</sequence>
<dbReference type="PANTHER" id="PTHR13017">
    <property type="entry name" value="5-FORMYLTETRAHYDROFOLATE CYCLO-LIGASE-RELATED"/>
    <property type="match status" value="1"/>
</dbReference>
<evidence type="ECO:0000313" key="1">
    <source>
        <dbReference type="EMBL" id="HIQ29420.1"/>
    </source>
</evidence>
<dbReference type="InterPro" id="IPR002698">
    <property type="entry name" value="FTHF_cligase"/>
</dbReference>
<comment type="caution">
    <text evidence="1">The sequence shown here is derived from an EMBL/GenBank/DDBJ whole genome shotgun (WGS) entry which is preliminary data.</text>
</comment>
<proteinExistence type="predicted"/>
<feature type="non-terminal residue" evidence="1">
    <location>
        <position position="175"/>
    </location>
</feature>
<dbReference type="Pfam" id="PF01812">
    <property type="entry name" value="5-FTHF_cyc-lig"/>
    <property type="match status" value="1"/>
</dbReference>
<reference evidence="1" key="1">
    <citation type="journal article" date="2020" name="ISME J.">
        <title>Gammaproteobacteria mediating utilization of methyl-, sulfur- and petroleum organic compounds in deep ocean hydrothermal plumes.</title>
        <authorList>
            <person name="Zhou Z."/>
            <person name="Liu Y."/>
            <person name="Pan J."/>
            <person name="Cron B.R."/>
            <person name="Toner B.M."/>
            <person name="Anantharaman K."/>
            <person name="Breier J.A."/>
            <person name="Dick G.J."/>
            <person name="Li M."/>
        </authorList>
    </citation>
    <scope>NUCLEOTIDE SEQUENCE</scope>
    <source>
        <strain evidence="1">SZUA-1515</strain>
    </source>
</reference>
<keyword evidence="1" id="KW-0436">Ligase</keyword>
<dbReference type="SUPFAM" id="SSF100950">
    <property type="entry name" value="NagB/RpiA/CoA transferase-like"/>
    <property type="match status" value="1"/>
</dbReference>
<evidence type="ECO:0000313" key="2">
    <source>
        <dbReference type="Proteomes" id="UP000608579"/>
    </source>
</evidence>
<dbReference type="Proteomes" id="UP000608579">
    <property type="component" value="Unassembled WGS sequence"/>
</dbReference>
<accession>A0A833EC26</accession>
<dbReference type="AlphaFoldDB" id="A0A833EC26"/>
<dbReference type="InterPro" id="IPR024185">
    <property type="entry name" value="FTHF_cligase-like_sf"/>
</dbReference>
<dbReference type="PANTHER" id="PTHR13017:SF0">
    <property type="entry name" value="METHENYLTETRAHYDROFOLATE SYNTHASE DOMAIN-CONTAINING PROTEIN"/>
    <property type="match status" value="1"/>
</dbReference>
<organism evidence="1 2">
    <name type="scientific">Caldiarchaeum subterraneum</name>
    <dbReference type="NCBI Taxonomy" id="311458"/>
    <lineage>
        <taxon>Archaea</taxon>
        <taxon>Nitrososphaerota</taxon>
        <taxon>Candidatus Caldarchaeales</taxon>
        <taxon>Candidatus Caldarchaeaceae</taxon>
        <taxon>Candidatus Caldarchaeum</taxon>
    </lineage>
</organism>
<gene>
    <name evidence="1" type="ORF">EYH45_02520</name>
</gene>
<dbReference type="GO" id="GO:0016874">
    <property type="term" value="F:ligase activity"/>
    <property type="evidence" value="ECO:0007669"/>
    <property type="project" value="UniProtKB-KW"/>
</dbReference>
<dbReference type="Gene3D" id="3.40.50.10420">
    <property type="entry name" value="NagB/RpiA/CoA transferase-like"/>
    <property type="match status" value="1"/>
</dbReference>
<name>A0A833EC26_CALS0</name>
<protein>
    <submittedName>
        <fullName evidence="1">5-formyltetrahydrofolate cyclo-ligase</fullName>
    </submittedName>
</protein>
<dbReference type="EMBL" id="DQVM01000046">
    <property type="protein sequence ID" value="HIQ29420.1"/>
    <property type="molecule type" value="Genomic_DNA"/>
</dbReference>
<dbReference type="InterPro" id="IPR037171">
    <property type="entry name" value="NagB/RpiA_transferase-like"/>
</dbReference>
<dbReference type="GO" id="GO:0005737">
    <property type="term" value="C:cytoplasm"/>
    <property type="evidence" value="ECO:0007669"/>
    <property type="project" value="TreeGrafter"/>
</dbReference>